<evidence type="ECO:0000313" key="8">
    <source>
        <dbReference type="Proteomes" id="UP000183832"/>
    </source>
</evidence>
<dbReference type="InterPro" id="IPR042269">
    <property type="entry name" value="Ser_carbopepase_S28_SKS"/>
</dbReference>
<evidence type="ECO:0000256" key="6">
    <source>
        <dbReference type="SAM" id="SignalP"/>
    </source>
</evidence>
<evidence type="ECO:0000313" key="7">
    <source>
        <dbReference type="EMBL" id="CRL04374.1"/>
    </source>
</evidence>
<organism evidence="7 8">
    <name type="scientific">Clunio marinus</name>
    <dbReference type="NCBI Taxonomy" id="568069"/>
    <lineage>
        <taxon>Eukaryota</taxon>
        <taxon>Metazoa</taxon>
        <taxon>Ecdysozoa</taxon>
        <taxon>Arthropoda</taxon>
        <taxon>Hexapoda</taxon>
        <taxon>Insecta</taxon>
        <taxon>Pterygota</taxon>
        <taxon>Neoptera</taxon>
        <taxon>Endopterygota</taxon>
        <taxon>Diptera</taxon>
        <taxon>Nematocera</taxon>
        <taxon>Chironomoidea</taxon>
        <taxon>Chironomidae</taxon>
        <taxon>Clunio</taxon>
    </lineage>
</organism>
<dbReference type="InterPro" id="IPR008758">
    <property type="entry name" value="Peptidase_S28"/>
</dbReference>
<sequence length="464" mass="53510">MTLVKLPVFICFCCFILATLENVNAASEERFLAQPLDHFNEFNEETWTMRYFVNEGLYQDGGPIFIYIGGDYQVGTYWLEHGHMFDIAVDLNGIVFGTETRFFGQNQPRNDTSTENLRFLSTDQILADTARLIDHIKQQDGRLSNAKVILVGQLYGGNIASWFRVKYPSYADGLWSSSSFVEARLNFAEYLEIVGDDLRVHGSLDCYRRIWRAFRTMENLINGGRSHLFDDMFGLCNSLDASNDLEVDRFFASIVEDVSLGIINGDYLYVHDMCQDITNINITNDLIAFSEWFLIEHRWQGCFQMNFQAQIDFLTGSDWNDFGVISGRRQYQYLTCTEYGWFATTDSNNQPFGSRIRLNYFIELCRRVFGEWITEEMLQENDETFNLNFGGNRPQITNAFFTNGGMDPHRAVNVLEDIGDSVEARTLPFYGHSIDLNSLSDDDSPTVRNAKIRVRELITQWVEN</sequence>
<evidence type="ECO:0000256" key="2">
    <source>
        <dbReference type="ARBA" id="ARBA00022670"/>
    </source>
</evidence>
<dbReference type="PANTHER" id="PTHR11010">
    <property type="entry name" value="PROTEASE S28 PRO-X CARBOXYPEPTIDASE-RELATED"/>
    <property type="match status" value="1"/>
</dbReference>
<evidence type="ECO:0000256" key="3">
    <source>
        <dbReference type="ARBA" id="ARBA00022729"/>
    </source>
</evidence>
<proteinExistence type="inferred from homology"/>
<dbReference type="GO" id="GO:0070008">
    <property type="term" value="F:serine-type exopeptidase activity"/>
    <property type="evidence" value="ECO:0007669"/>
    <property type="project" value="InterPro"/>
</dbReference>
<dbReference type="GO" id="GO:0006508">
    <property type="term" value="P:proteolysis"/>
    <property type="evidence" value="ECO:0007669"/>
    <property type="project" value="UniProtKB-KW"/>
</dbReference>
<dbReference type="GO" id="GO:0008239">
    <property type="term" value="F:dipeptidyl-peptidase activity"/>
    <property type="evidence" value="ECO:0007669"/>
    <property type="project" value="TreeGrafter"/>
</dbReference>
<keyword evidence="4" id="KW-0378">Hydrolase</keyword>
<protein>
    <submittedName>
        <fullName evidence="7">CLUMA_CG017466, isoform A</fullName>
    </submittedName>
</protein>
<feature type="chain" id="PRO_5012204657" evidence="6">
    <location>
        <begin position="26"/>
        <end position="464"/>
    </location>
</feature>
<dbReference type="AlphaFoldDB" id="A0A1J1IYY3"/>
<evidence type="ECO:0000256" key="1">
    <source>
        <dbReference type="ARBA" id="ARBA00011079"/>
    </source>
</evidence>
<dbReference type="Proteomes" id="UP000183832">
    <property type="component" value="Unassembled WGS sequence"/>
</dbReference>
<dbReference type="STRING" id="568069.A0A1J1IYY3"/>
<dbReference type="InterPro" id="IPR029058">
    <property type="entry name" value="AB_hydrolase_fold"/>
</dbReference>
<dbReference type="Gene3D" id="3.40.50.1820">
    <property type="entry name" value="alpha/beta hydrolase"/>
    <property type="match status" value="1"/>
</dbReference>
<dbReference type="PANTHER" id="PTHR11010:SF5">
    <property type="entry name" value="RE36938P-RELATED"/>
    <property type="match status" value="1"/>
</dbReference>
<reference evidence="7 8" key="1">
    <citation type="submission" date="2015-04" db="EMBL/GenBank/DDBJ databases">
        <authorList>
            <person name="Syromyatnikov M.Y."/>
            <person name="Popov V.N."/>
        </authorList>
    </citation>
    <scope>NUCLEOTIDE SEQUENCE [LARGE SCALE GENOMIC DNA]</scope>
</reference>
<dbReference type="EMBL" id="CVRI01000063">
    <property type="protein sequence ID" value="CRL04374.1"/>
    <property type="molecule type" value="Genomic_DNA"/>
</dbReference>
<keyword evidence="8" id="KW-1185">Reference proteome</keyword>
<keyword evidence="2" id="KW-0645">Protease</keyword>
<evidence type="ECO:0000256" key="5">
    <source>
        <dbReference type="ARBA" id="ARBA00023180"/>
    </source>
</evidence>
<comment type="similarity">
    <text evidence="1">Belongs to the peptidase S28 family.</text>
</comment>
<dbReference type="Gene3D" id="1.20.120.980">
    <property type="entry name" value="Serine carboxypeptidase S28, SKS domain"/>
    <property type="match status" value="1"/>
</dbReference>
<name>A0A1J1IYY3_9DIPT</name>
<dbReference type="OrthoDB" id="1735038at2759"/>
<keyword evidence="3 6" id="KW-0732">Signal</keyword>
<dbReference type="SUPFAM" id="SSF53474">
    <property type="entry name" value="alpha/beta-Hydrolases"/>
    <property type="match status" value="1"/>
</dbReference>
<keyword evidence="5" id="KW-0325">Glycoprotein</keyword>
<accession>A0A1J1IYY3</accession>
<evidence type="ECO:0000256" key="4">
    <source>
        <dbReference type="ARBA" id="ARBA00022801"/>
    </source>
</evidence>
<feature type="signal peptide" evidence="6">
    <location>
        <begin position="1"/>
        <end position="25"/>
    </location>
</feature>
<dbReference type="Pfam" id="PF05577">
    <property type="entry name" value="Peptidase_S28"/>
    <property type="match status" value="1"/>
</dbReference>
<gene>
    <name evidence="7" type="ORF">CLUMA_CG017466</name>
</gene>